<reference evidence="2" key="1">
    <citation type="submission" date="2016-11" db="UniProtKB">
        <authorList>
            <consortium name="WormBaseParasite"/>
        </authorList>
    </citation>
    <scope>IDENTIFICATION</scope>
</reference>
<accession>A0A1I7WTF8</accession>
<sequence length="61" mass="6784">MHNIDMGARGFFGQGRKTTLMSAKFQTSVPLHGNSAYRYFVQLSTLTYRAAIAPVCKQSNN</sequence>
<dbReference type="AlphaFoldDB" id="A0A1I7WTF8"/>
<evidence type="ECO:0000313" key="2">
    <source>
        <dbReference type="WBParaSite" id="Hba_08379"/>
    </source>
</evidence>
<evidence type="ECO:0000313" key="1">
    <source>
        <dbReference type="Proteomes" id="UP000095283"/>
    </source>
</evidence>
<protein>
    <submittedName>
        <fullName evidence="2">Transposase</fullName>
    </submittedName>
</protein>
<dbReference type="Proteomes" id="UP000095283">
    <property type="component" value="Unplaced"/>
</dbReference>
<keyword evidence="1" id="KW-1185">Reference proteome</keyword>
<proteinExistence type="predicted"/>
<name>A0A1I7WTF8_HETBA</name>
<dbReference type="WBParaSite" id="Hba_08379">
    <property type="protein sequence ID" value="Hba_08379"/>
    <property type="gene ID" value="Hba_08379"/>
</dbReference>
<organism evidence="1 2">
    <name type="scientific">Heterorhabditis bacteriophora</name>
    <name type="common">Entomopathogenic nematode worm</name>
    <dbReference type="NCBI Taxonomy" id="37862"/>
    <lineage>
        <taxon>Eukaryota</taxon>
        <taxon>Metazoa</taxon>
        <taxon>Ecdysozoa</taxon>
        <taxon>Nematoda</taxon>
        <taxon>Chromadorea</taxon>
        <taxon>Rhabditida</taxon>
        <taxon>Rhabditina</taxon>
        <taxon>Rhabditomorpha</taxon>
        <taxon>Strongyloidea</taxon>
        <taxon>Heterorhabditidae</taxon>
        <taxon>Heterorhabditis</taxon>
    </lineage>
</organism>